<dbReference type="Pfam" id="PF13505">
    <property type="entry name" value="OMP_b-brl"/>
    <property type="match status" value="1"/>
</dbReference>
<dbReference type="Gene3D" id="2.40.160.20">
    <property type="match status" value="1"/>
</dbReference>
<feature type="domain" description="Outer membrane protein beta-barrel" evidence="3">
    <location>
        <begin position="7"/>
        <end position="192"/>
    </location>
</feature>
<dbReference type="OrthoDB" id="945117at2"/>
<protein>
    <recommendedName>
        <fullName evidence="3">Outer membrane protein beta-barrel domain-containing protein</fullName>
    </recommendedName>
</protein>
<feature type="signal peptide" evidence="2">
    <location>
        <begin position="1"/>
        <end position="19"/>
    </location>
</feature>
<accession>A0A2S1LU56</accession>
<dbReference type="Proteomes" id="UP000244677">
    <property type="component" value="Chromosome"/>
</dbReference>
<keyword evidence="5" id="KW-1185">Reference proteome</keyword>
<evidence type="ECO:0000256" key="1">
    <source>
        <dbReference type="ARBA" id="ARBA00022729"/>
    </source>
</evidence>
<dbReference type="SUPFAM" id="SSF56925">
    <property type="entry name" value="OMPA-like"/>
    <property type="match status" value="1"/>
</dbReference>
<name>A0A2S1LU56_9FLAO</name>
<dbReference type="EMBL" id="CP020919">
    <property type="protein sequence ID" value="AWG27166.1"/>
    <property type="molecule type" value="Genomic_DNA"/>
</dbReference>
<gene>
    <name evidence="4" type="ORF">FK004_19060</name>
</gene>
<reference evidence="4 5" key="1">
    <citation type="submission" date="2017-04" db="EMBL/GenBank/DDBJ databases">
        <title>Complete genome sequence of Flavobacterium kingsejong AJ004.</title>
        <authorList>
            <person name="Lee P.C."/>
        </authorList>
    </citation>
    <scope>NUCLEOTIDE SEQUENCE [LARGE SCALE GENOMIC DNA]</scope>
    <source>
        <strain evidence="4 5">AJ004</strain>
    </source>
</reference>
<evidence type="ECO:0000259" key="3">
    <source>
        <dbReference type="Pfam" id="PF13505"/>
    </source>
</evidence>
<keyword evidence="1 2" id="KW-0732">Signal</keyword>
<organism evidence="4 5">
    <name type="scientific">Flavobacterium kingsejongi</name>
    <dbReference type="NCBI Taxonomy" id="1678728"/>
    <lineage>
        <taxon>Bacteria</taxon>
        <taxon>Pseudomonadati</taxon>
        <taxon>Bacteroidota</taxon>
        <taxon>Flavobacteriia</taxon>
        <taxon>Flavobacteriales</taxon>
        <taxon>Flavobacteriaceae</taxon>
        <taxon>Flavobacterium</taxon>
    </lineage>
</organism>
<evidence type="ECO:0000313" key="5">
    <source>
        <dbReference type="Proteomes" id="UP000244677"/>
    </source>
</evidence>
<evidence type="ECO:0000313" key="4">
    <source>
        <dbReference type="EMBL" id="AWG27166.1"/>
    </source>
</evidence>
<dbReference type="AlphaFoldDB" id="A0A2S1LU56"/>
<evidence type="ECO:0000256" key="2">
    <source>
        <dbReference type="SAM" id="SignalP"/>
    </source>
</evidence>
<dbReference type="KEGG" id="fki:FK004_19060"/>
<feature type="chain" id="PRO_5015682709" description="Outer membrane protein beta-barrel domain-containing protein" evidence="2">
    <location>
        <begin position="20"/>
        <end position="211"/>
    </location>
</feature>
<dbReference type="InterPro" id="IPR027385">
    <property type="entry name" value="Beta-barrel_OMP"/>
</dbReference>
<sequence length="211" mass="22978">MKKILFSVAAVMAFGYASAQEEVKAFGFGKGDIFVEGSLNFNSTKDNNSDEKTNNFNFTPKAGYFLTDKIAVGVQLGVGSGKKEDATGEVKTNSFSAGVFGRYYFLELGQRFKTYTELGVGYASVGGKVSPTGLPSTDLDDTNEINFGLGLGMNYFITPQIAISFGLSDILSYRSYKSDADNAKSVNEFNGNLNVFKNFFDTPTFGMLYKF</sequence>
<dbReference type="InterPro" id="IPR011250">
    <property type="entry name" value="OMP/PagP_B-barrel"/>
</dbReference>
<proteinExistence type="predicted"/>
<dbReference type="RefSeq" id="WP_108738653.1">
    <property type="nucleotide sequence ID" value="NZ_CP020919.1"/>
</dbReference>